<evidence type="ECO:0000256" key="1">
    <source>
        <dbReference type="ARBA" id="ARBA00004429"/>
    </source>
</evidence>
<keyword evidence="3 9" id="KW-0813">Transport</keyword>
<evidence type="ECO:0000256" key="3">
    <source>
        <dbReference type="ARBA" id="ARBA00022448"/>
    </source>
</evidence>
<dbReference type="EMBL" id="JAIOIV010000100">
    <property type="protein sequence ID" value="MBZ0157016.1"/>
    <property type="molecule type" value="Genomic_DNA"/>
</dbReference>
<dbReference type="Pfam" id="PF01061">
    <property type="entry name" value="ABC2_membrane"/>
    <property type="match status" value="1"/>
</dbReference>
<protein>
    <recommendedName>
        <fullName evidence="9">Transport permease protein</fullName>
    </recommendedName>
</protein>
<feature type="transmembrane region" description="Helical" evidence="9">
    <location>
        <begin position="27"/>
        <end position="47"/>
    </location>
</feature>
<keyword evidence="6 9" id="KW-0812">Transmembrane</keyword>
<dbReference type="InterPro" id="IPR047817">
    <property type="entry name" value="ABC2_TM_bact-type"/>
</dbReference>
<gene>
    <name evidence="11" type="ORF">K8I29_12500</name>
</gene>
<dbReference type="PANTHER" id="PTHR30413:SF8">
    <property type="entry name" value="TRANSPORT PERMEASE PROTEIN"/>
    <property type="match status" value="1"/>
</dbReference>
<keyword evidence="5" id="KW-0997">Cell inner membrane</keyword>
<evidence type="ECO:0000256" key="6">
    <source>
        <dbReference type="ARBA" id="ARBA00022692"/>
    </source>
</evidence>
<accession>A0A953J686</accession>
<proteinExistence type="inferred from homology"/>
<keyword evidence="8 9" id="KW-0472">Membrane</keyword>
<dbReference type="GO" id="GO:0005886">
    <property type="term" value="C:plasma membrane"/>
    <property type="evidence" value="ECO:0007669"/>
    <property type="project" value="UniProtKB-SubCell"/>
</dbReference>
<evidence type="ECO:0000313" key="12">
    <source>
        <dbReference type="Proteomes" id="UP000705867"/>
    </source>
</evidence>
<sequence length="254" mass="29533">MRNYENYRDLIIVLTQKEMKVRYKNSVFGYFWSVGHPLALAFVYFVAFKVIMKIQMEDYSLFLIAGLFPWQWFATSVNASPVVFVGNASIIKKVNFPRSVIPLTTVLQDMIHFLLSIPVIVLFLFMYHKSPSLSWLYGIPLLLALQLLLTYGVSLAVSSVSLFFRDFERLINIFITFLFYFTPIFYPETMVPEEYRHLLYANPLTPLMISWRELFLTGHLEAASLLATLFYGVIAFVGGYLVYKKLSWKFAEVL</sequence>
<reference evidence="11" key="1">
    <citation type="journal article" date="2021" name="bioRxiv">
        <title>Unraveling nitrogen, sulfur and carbon metabolic pathways and microbial community transcriptional responses to substrate deprivation and toxicity stresses in a bioreactor mimicking anoxic brackish coastal sediment conditions.</title>
        <authorList>
            <person name="Martins P.D."/>
            <person name="Echeveste M.J."/>
            <person name="Arshad A."/>
            <person name="Kurth J."/>
            <person name="Ouboter H."/>
            <person name="Jetten M.S.M."/>
            <person name="Welte C.U."/>
        </authorList>
    </citation>
    <scope>NUCLEOTIDE SEQUENCE</scope>
    <source>
        <strain evidence="11">MAG_39</strain>
    </source>
</reference>
<name>A0A953J686_9BACT</name>
<evidence type="ECO:0000256" key="2">
    <source>
        <dbReference type="ARBA" id="ARBA00007783"/>
    </source>
</evidence>
<dbReference type="Proteomes" id="UP000705867">
    <property type="component" value="Unassembled WGS sequence"/>
</dbReference>
<feature type="transmembrane region" description="Helical" evidence="9">
    <location>
        <begin position="222"/>
        <end position="243"/>
    </location>
</feature>
<dbReference type="GO" id="GO:0140359">
    <property type="term" value="F:ABC-type transporter activity"/>
    <property type="evidence" value="ECO:0007669"/>
    <property type="project" value="InterPro"/>
</dbReference>
<evidence type="ECO:0000256" key="9">
    <source>
        <dbReference type="RuleBase" id="RU361157"/>
    </source>
</evidence>
<comment type="similarity">
    <text evidence="2 9">Belongs to the ABC-2 integral membrane protein family.</text>
</comment>
<feature type="transmembrane region" description="Helical" evidence="9">
    <location>
        <begin position="169"/>
        <end position="186"/>
    </location>
</feature>
<dbReference type="InterPro" id="IPR013525">
    <property type="entry name" value="ABC2_TM"/>
</dbReference>
<evidence type="ECO:0000313" key="11">
    <source>
        <dbReference type="EMBL" id="MBZ0157016.1"/>
    </source>
</evidence>
<organism evidence="11 12">
    <name type="scientific">Candidatus Nitrobium versatile</name>
    <dbReference type="NCBI Taxonomy" id="2884831"/>
    <lineage>
        <taxon>Bacteria</taxon>
        <taxon>Pseudomonadati</taxon>
        <taxon>Nitrospirota</taxon>
        <taxon>Nitrospiria</taxon>
        <taxon>Nitrospirales</taxon>
        <taxon>Nitrospiraceae</taxon>
        <taxon>Candidatus Nitrobium</taxon>
    </lineage>
</organism>
<evidence type="ECO:0000256" key="5">
    <source>
        <dbReference type="ARBA" id="ARBA00022519"/>
    </source>
</evidence>
<feature type="transmembrane region" description="Helical" evidence="9">
    <location>
        <begin position="106"/>
        <end position="128"/>
    </location>
</feature>
<feature type="transmembrane region" description="Helical" evidence="9">
    <location>
        <begin position="134"/>
        <end position="157"/>
    </location>
</feature>
<dbReference type="GO" id="GO:0015920">
    <property type="term" value="P:lipopolysaccharide transport"/>
    <property type="evidence" value="ECO:0007669"/>
    <property type="project" value="TreeGrafter"/>
</dbReference>
<evidence type="ECO:0000256" key="4">
    <source>
        <dbReference type="ARBA" id="ARBA00022475"/>
    </source>
</evidence>
<evidence type="ECO:0000259" key="10">
    <source>
        <dbReference type="PROSITE" id="PS51012"/>
    </source>
</evidence>
<dbReference type="PROSITE" id="PS51012">
    <property type="entry name" value="ABC_TM2"/>
    <property type="match status" value="1"/>
</dbReference>
<comment type="caution">
    <text evidence="11">The sequence shown here is derived from an EMBL/GenBank/DDBJ whole genome shotgun (WGS) entry which is preliminary data.</text>
</comment>
<comment type="subcellular location">
    <subcellularLocation>
        <location evidence="1">Cell inner membrane</location>
        <topology evidence="1">Multi-pass membrane protein</topology>
    </subcellularLocation>
    <subcellularLocation>
        <location evidence="9">Cell membrane</location>
        <topology evidence="9">Multi-pass membrane protein</topology>
    </subcellularLocation>
</comment>
<evidence type="ECO:0000256" key="7">
    <source>
        <dbReference type="ARBA" id="ARBA00022989"/>
    </source>
</evidence>
<feature type="transmembrane region" description="Helical" evidence="9">
    <location>
        <begin position="59"/>
        <end position="85"/>
    </location>
</feature>
<dbReference type="PANTHER" id="PTHR30413">
    <property type="entry name" value="INNER MEMBRANE TRANSPORT PERMEASE"/>
    <property type="match status" value="1"/>
</dbReference>
<keyword evidence="4 9" id="KW-1003">Cell membrane</keyword>
<evidence type="ECO:0000256" key="8">
    <source>
        <dbReference type="ARBA" id="ARBA00023136"/>
    </source>
</evidence>
<feature type="domain" description="ABC transmembrane type-2" evidence="10">
    <location>
        <begin position="28"/>
        <end position="246"/>
    </location>
</feature>
<reference evidence="11" key="2">
    <citation type="submission" date="2021-08" db="EMBL/GenBank/DDBJ databases">
        <authorList>
            <person name="Dalcin Martins P."/>
        </authorList>
    </citation>
    <scope>NUCLEOTIDE SEQUENCE</scope>
    <source>
        <strain evidence="11">MAG_39</strain>
    </source>
</reference>
<dbReference type="AlphaFoldDB" id="A0A953J686"/>
<keyword evidence="7 9" id="KW-1133">Transmembrane helix</keyword>